<keyword evidence="3" id="KW-0227">DNA damage</keyword>
<keyword evidence="10" id="KW-1185">Reference proteome</keyword>
<proteinExistence type="predicted"/>
<evidence type="ECO:0000256" key="7">
    <source>
        <dbReference type="ARBA" id="ARBA00023204"/>
    </source>
</evidence>
<organism evidence="9 10">
    <name type="scientific">Desulfoscipio geothermicus DSM 3669</name>
    <dbReference type="NCBI Taxonomy" id="1121426"/>
    <lineage>
        <taxon>Bacteria</taxon>
        <taxon>Bacillati</taxon>
        <taxon>Bacillota</taxon>
        <taxon>Clostridia</taxon>
        <taxon>Eubacteriales</taxon>
        <taxon>Desulfallaceae</taxon>
        <taxon>Desulfoscipio</taxon>
    </lineage>
</organism>
<name>A0A1I6CS10_9FIRM</name>
<dbReference type="PANTHER" id="PTHR33693:SF1">
    <property type="entry name" value="TYPE-4 URACIL-DNA GLYCOSYLASE"/>
    <property type="match status" value="1"/>
</dbReference>
<dbReference type="InterPro" id="IPR005122">
    <property type="entry name" value="Uracil-DNA_glycosylase-like"/>
</dbReference>
<dbReference type="AlphaFoldDB" id="A0A1I6CS10"/>
<evidence type="ECO:0000256" key="5">
    <source>
        <dbReference type="ARBA" id="ARBA00023004"/>
    </source>
</evidence>
<keyword evidence="7" id="KW-0234">DNA repair</keyword>
<accession>A0A1I6CS10</accession>
<keyword evidence="1" id="KW-0004">4Fe-4S</keyword>
<dbReference type="GO" id="GO:0097506">
    <property type="term" value="F:deaminated base DNA N-glycosylase activity"/>
    <property type="evidence" value="ECO:0007669"/>
    <property type="project" value="UniProtKB-ARBA"/>
</dbReference>
<sequence>MKEQALNQLYARVTGCCCDCPGEREGAGLVRDRSNPDVGIVLLGEAPGGEEIKKGVPFAGQAGRKLVDYLALAGLTRADVFIINSVKCRPTKNNDRANRKPNACEIKACAHWLDEELAILSPVTVVTLGDVALKKFGGNAVRIGNYHGQPLVWGELTVFPMYHPAAAIYRRALEDVIAEDFAKLGRWLQRKKLKGA</sequence>
<dbReference type="CDD" id="cd10030">
    <property type="entry name" value="UDG-F4_TTUDGA_SPO1dp_like"/>
    <property type="match status" value="1"/>
</dbReference>
<evidence type="ECO:0000256" key="4">
    <source>
        <dbReference type="ARBA" id="ARBA00022801"/>
    </source>
</evidence>
<evidence type="ECO:0000313" key="10">
    <source>
        <dbReference type="Proteomes" id="UP000199584"/>
    </source>
</evidence>
<dbReference type="SUPFAM" id="SSF52141">
    <property type="entry name" value="Uracil-DNA glycosylase-like"/>
    <property type="match status" value="1"/>
</dbReference>
<evidence type="ECO:0000256" key="3">
    <source>
        <dbReference type="ARBA" id="ARBA00022763"/>
    </source>
</evidence>
<evidence type="ECO:0000313" key="9">
    <source>
        <dbReference type="EMBL" id="SFQ95922.1"/>
    </source>
</evidence>
<dbReference type="RefSeq" id="WP_092481652.1">
    <property type="nucleotide sequence ID" value="NZ_FOYM01000001.1"/>
</dbReference>
<feature type="domain" description="Uracil-DNA glycosylase-like" evidence="8">
    <location>
        <begin position="31"/>
        <end position="182"/>
    </location>
</feature>
<dbReference type="EMBL" id="FOYM01000001">
    <property type="protein sequence ID" value="SFQ95922.1"/>
    <property type="molecule type" value="Genomic_DNA"/>
</dbReference>
<dbReference type="GO" id="GO:0006281">
    <property type="term" value="P:DNA repair"/>
    <property type="evidence" value="ECO:0007669"/>
    <property type="project" value="UniProtKB-KW"/>
</dbReference>
<dbReference type="Gene3D" id="3.40.470.10">
    <property type="entry name" value="Uracil-DNA glycosylase-like domain"/>
    <property type="match status" value="1"/>
</dbReference>
<evidence type="ECO:0000256" key="6">
    <source>
        <dbReference type="ARBA" id="ARBA00023014"/>
    </source>
</evidence>
<protein>
    <submittedName>
        <fullName evidence="9">DNA polymerase</fullName>
    </submittedName>
</protein>
<dbReference type="Pfam" id="PF03167">
    <property type="entry name" value="UDG"/>
    <property type="match status" value="1"/>
</dbReference>
<keyword evidence="6" id="KW-0411">Iron-sulfur</keyword>
<dbReference type="SMART" id="SM00986">
    <property type="entry name" value="UDG"/>
    <property type="match status" value="1"/>
</dbReference>
<dbReference type="Proteomes" id="UP000199584">
    <property type="component" value="Unassembled WGS sequence"/>
</dbReference>
<keyword evidence="2" id="KW-0479">Metal-binding</keyword>
<reference evidence="10" key="1">
    <citation type="submission" date="2016-10" db="EMBL/GenBank/DDBJ databases">
        <authorList>
            <person name="Varghese N."/>
            <person name="Submissions S."/>
        </authorList>
    </citation>
    <scope>NUCLEOTIDE SEQUENCE [LARGE SCALE GENOMIC DNA]</scope>
    <source>
        <strain evidence="10">DSM 3669</strain>
    </source>
</reference>
<gene>
    <name evidence="9" type="ORF">SAMN05660706_101278</name>
</gene>
<keyword evidence="5" id="KW-0408">Iron</keyword>
<dbReference type="GO" id="GO:0046872">
    <property type="term" value="F:metal ion binding"/>
    <property type="evidence" value="ECO:0007669"/>
    <property type="project" value="UniProtKB-KW"/>
</dbReference>
<dbReference type="PANTHER" id="PTHR33693">
    <property type="entry name" value="TYPE-5 URACIL-DNA GLYCOSYLASE"/>
    <property type="match status" value="1"/>
</dbReference>
<dbReference type="InterPro" id="IPR051536">
    <property type="entry name" value="UDG_Type-4/5"/>
</dbReference>
<keyword evidence="4" id="KW-0378">Hydrolase</keyword>
<evidence type="ECO:0000256" key="1">
    <source>
        <dbReference type="ARBA" id="ARBA00022485"/>
    </source>
</evidence>
<dbReference type="SMART" id="SM00987">
    <property type="entry name" value="UreE_C"/>
    <property type="match status" value="1"/>
</dbReference>
<evidence type="ECO:0000259" key="8">
    <source>
        <dbReference type="SMART" id="SM00986"/>
    </source>
</evidence>
<dbReference type="InterPro" id="IPR036895">
    <property type="entry name" value="Uracil-DNA_glycosylase-like_sf"/>
</dbReference>
<dbReference type="STRING" id="39060.SAMN05660706_101278"/>
<dbReference type="OrthoDB" id="5290748at2"/>
<dbReference type="GO" id="GO:0051539">
    <property type="term" value="F:4 iron, 4 sulfur cluster binding"/>
    <property type="evidence" value="ECO:0007669"/>
    <property type="project" value="UniProtKB-KW"/>
</dbReference>
<evidence type="ECO:0000256" key="2">
    <source>
        <dbReference type="ARBA" id="ARBA00022723"/>
    </source>
</evidence>